<keyword evidence="3" id="KW-1185">Reference proteome</keyword>
<organism evidence="2 3">
    <name type="scientific">Neptunomonas japonica JAMM 1380</name>
    <dbReference type="NCBI Taxonomy" id="1441457"/>
    <lineage>
        <taxon>Bacteria</taxon>
        <taxon>Pseudomonadati</taxon>
        <taxon>Pseudomonadota</taxon>
        <taxon>Gammaproteobacteria</taxon>
        <taxon>Oceanospirillales</taxon>
        <taxon>Oceanospirillaceae</taxon>
        <taxon>Neptunomonas</taxon>
    </lineage>
</organism>
<name>A0A7R6PF80_9GAMM</name>
<dbReference type="KEGG" id="njp:NEJAP_3526"/>
<sequence length="159" mass="17943">MEQLRPMQLPDPISWWPLALGWWLLLVLIIASVFALLWWLRRRWADPRRYALAELKNLQACYSPESSQQSGGQAALLTHCNQLLKRTALTLYPRHDVASLSGEAWIAFLLSSSKGCEAEALQCLKNGAYQQNVEYDSAALLKSCRQWLKTAGKGGRNNA</sequence>
<dbReference type="EMBL" id="AP014546">
    <property type="protein sequence ID" value="BBB31464.1"/>
    <property type="molecule type" value="Genomic_DNA"/>
</dbReference>
<protein>
    <recommendedName>
        <fullName evidence="4">DUF4381 domain-containing protein</fullName>
    </recommendedName>
</protein>
<gene>
    <name evidence="2" type="ORF">NEJAP_3526</name>
</gene>
<evidence type="ECO:0000313" key="2">
    <source>
        <dbReference type="EMBL" id="BBB31464.1"/>
    </source>
</evidence>
<keyword evidence="1" id="KW-0472">Membrane</keyword>
<feature type="transmembrane region" description="Helical" evidence="1">
    <location>
        <begin position="20"/>
        <end position="40"/>
    </location>
</feature>
<reference evidence="2 3" key="1">
    <citation type="journal article" date="2008" name="Int. J. Syst. Evol. Microbiol.">
        <title>Neptunomonas japonica sp. nov., an Osedax japonicus symbiont-like bacterium isolated from sediment adjacent to sperm whale carcasses off Kagoshima, Japan.</title>
        <authorList>
            <person name="Miyazaki M."/>
            <person name="Nogi Y."/>
            <person name="Fujiwara Y."/>
            <person name="Kawato M."/>
            <person name="Kubokawa K."/>
            <person name="Horikoshi K."/>
        </authorList>
    </citation>
    <scope>NUCLEOTIDE SEQUENCE [LARGE SCALE GENOMIC DNA]</scope>
    <source>
        <strain evidence="2 3">JAMM 1380</strain>
    </source>
</reference>
<dbReference type="InterPro" id="IPR025489">
    <property type="entry name" value="DUF4381"/>
</dbReference>
<dbReference type="AlphaFoldDB" id="A0A7R6PF80"/>
<evidence type="ECO:0000256" key="1">
    <source>
        <dbReference type="SAM" id="Phobius"/>
    </source>
</evidence>
<dbReference type="Proteomes" id="UP000595332">
    <property type="component" value="Chromosome"/>
</dbReference>
<keyword evidence="1" id="KW-1133">Transmembrane helix</keyword>
<dbReference type="RefSeq" id="WP_201348530.1">
    <property type="nucleotide sequence ID" value="NZ_AP014546.1"/>
</dbReference>
<keyword evidence="1" id="KW-0812">Transmembrane</keyword>
<accession>A0A7R6PF80</accession>
<evidence type="ECO:0008006" key="4">
    <source>
        <dbReference type="Google" id="ProtNLM"/>
    </source>
</evidence>
<evidence type="ECO:0000313" key="3">
    <source>
        <dbReference type="Proteomes" id="UP000595332"/>
    </source>
</evidence>
<proteinExistence type="predicted"/>
<dbReference type="Pfam" id="PF14316">
    <property type="entry name" value="DUF4381"/>
    <property type="match status" value="1"/>
</dbReference>